<evidence type="ECO:0000313" key="3">
    <source>
        <dbReference type="EMBL" id="MDC3988713.1"/>
    </source>
</evidence>
<comment type="caution">
    <text evidence="3">The sequence shown here is derived from an EMBL/GenBank/DDBJ whole genome shotgun (WGS) entry which is preliminary data.</text>
</comment>
<evidence type="ECO:0000256" key="2">
    <source>
        <dbReference type="SAM" id="SignalP"/>
    </source>
</evidence>
<name>A0A9X3XHE2_9BACT</name>
<sequence>MRVAWRAFVFVLLGLAPAGGTAAAGPASRTTSAPSFEQLVEAGNRARAGRRWAEAVVAYSDALKLRDDLTVVGRLGLVLLELGEHAAAASQLHRALEEPDAGASPAERVQFVMAYDVTRREICRLDVRLDRTGVRVELDGRTVQEGPADFWLFVAAGKHELRARLEGFEEETKEIEAARGGRMPVEFTMKAKATPAAPPAQVEPPPPPAAPQTTPAPEEPAARSVSTNSRGRVVLGAGAAVVLGATPGAAVGPQIFAAWRRGWLSVGLEGRAVWGLGELEGFPDAQVMSWAVGTAPCVHWRWLFGCGLLQLNWLGRDVFSSGEVGPRSTPPRAGVGGRGGIEFVTQKRFGVRLWGDFVIPLSGQAVRTDPFPLWPGSSVAGSLGADALLIF</sequence>
<dbReference type="SUPFAM" id="SSF48452">
    <property type="entry name" value="TPR-like"/>
    <property type="match status" value="1"/>
</dbReference>
<dbReference type="InterPro" id="IPR011990">
    <property type="entry name" value="TPR-like_helical_dom_sf"/>
</dbReference>
<gene>
    <name evidence="3" type="ORF">KEG57_50070</name>
</gene>
<dbReference type="AlphaFoldDB" id="A0A9X3XHE2"/>
<keyword evidence="4" id="KW-1185">Reference proteome</keyword>
<dbReference type="EMBL" id="JAGTJJ010000080">
    <property type="protein sequence ID" value="MDC3988713.1"/>
    <property type="molecule type" value="Genomic_DNA"/>
</dbReference>
<feature type="chain" id="PRO_5040884742" description="PEGA domain-containing protein" evidence="2">
    <location>
        <begin position="23"/>
        <end position="391"/>
    </location>
</feature>
<evidence type="ECO:0000256" key="1">
    <source>
        <dbReference type="SAM" id="MobiDB-lite"/>
    </source>
</evidence>
<organism evidence="3 4">
    <name type="scientific">Polyangium jinanense</name>
    <dbReference type="NCBI Taxonomy" id="2829994"/>
    <lineage>
        <taxon>Bacteria</taxon>
        <taxon>Pseudomonadati</taxon>
        <taxon>Myxococcota</taxon>
        <taxon>Polyangia</taxon>
        <taxon>Polyangiales</taxon>
        <taxon>Polyangiaceae</taxon>
        <taxon>Polyangium</taxon>
    </lineage>
</organism>
<dbReference type="Proteomes" id="UP001151081">
    <property type="component" value="Unassembled WGS sequence"/>
</dbReference>
<feature type="signal peptide" evidence="2">
    <location>
        <begin position="1"/>
        <end position="22"/>
    </location>
</feature>
<protein>
    <recommendedName>
        <fullName evidence="5">PEGA domain-containing protein</fullName>
    </recommendedName>
</protein>
<feature type="region of interest" description="Disordered" evidence="1">
    <location>
        <begin position="192"/>
        <end position="228"/>
    </location>
</feature>
<dbReference type="Gene3D" id="1.25.40.10">
    <property type="entry name" value="Tetratricopeptide repeat domain"/>
    <property type="match status" value="1"/>
</dbReference>
<accession>A0A9X3XHE2</accession>
<feature type="compositionally biased region" description="Pro residues" evidence="1">
    <location>
        <begin position="196"/>
        <end position="210"/>
    </location>
</feature>
<reference evidence="3 4" key="1">
    <citation type="submission" date="2021-04" db="EMBL/GenBank/DDBJ databases">
        <title>Genome analysis of Polyangium sp.</title>
        <authorList>
            <person name="Li Y."/>
            <person name="Wang J."/>
        </authorList>
    </citation>
    <scope>NUCLEOTIDE SEQUENCE [LARGE SCALE GENOMIC DNA]</scope>
    <source>
        <strain evidence="3 4">SDU14</strain>
    </source>
</reference>
<evidence type="ECO:0000313" key="4">
    <source>
        <dbReference type="Proteomes" id="UP001151081"/>
    </source>
</evidence>
<dbReference type="RefSeq" id="WP_272459897.1">
    <property type="nucleotide sequence ID" value="NZ_JAGTJJ010000080.1"/>
</dbReference>
<proteinExistence type="predicted"/>
<evidence type="ECO:0008006" key="5">
    <source>
        <dbReference type="Google" id="ProtNLM"/>
    </source>
</evidence>
<keyword evidence="2" id="KW-0732">Signal</keyword>